<proteinExistence type="predicted"/>
<accession>A0A369ZRX2</accession>
<sequence>MLFFSPVPYISALKDGVLRHRADKADSARIEKMAQEQGVKDPTQKSKELRDKHNLDSQEFENLHQDRKNQNNMI</sequence>
<reference evidence="2 3" key="1">
    <citation type="submission" date="2018-05" db="EMBL/GenBank/DDBJ databases">
        <title>Draft Genome Sequences for a Diverse set of 7 Haemophilus Species.</title>
        <authorList>
            <person name="Nichols M."/>
            <person name="Topaz N."/>
            <person name="Wang X."/>
            <person name="Wang X."/>
            <person name="Boxrud D."/>
        </authorList>
    </citation>
    <scope>NUCLEOTIDE SEQUENCE [LARGE SCALE GENOMIC DNA]</scope>
    <source>
        <strain evidence="2 3">C2014016342</strain>
    </source>
</reference>
<keyword evidence="3" id="KW-1185">Reference proteome</keyword>
<feature type="region of interest" description="Disordered" evidence="1">
    <location>
        <begin position="31"/>
        <end position="74"/>
    </location>
</feature>
<protein>
    <submittedName>
        <fullName evidence="2">Uncharacterized protein</fullName>
    </submittedName>
</protein>
<name>A0A369ZRX2_9PAST</name>
<dbReference type="RefSeq" id="WP_111354047.1">
    <property type="nucleotide sequence ID" value="NZ_QEQF01000004.1"/>
</dbReference>
<evidence type="ECO:0000313" key="2">
    <source>
        <dbReference type="EMBL" id="RDF10482.1"/>
    </source>
</evidence>
<dbReference type="AlphaFoldDB" id="A0A369ZRX2"/>
<dbReference type="Proteomes" id="UP000253945">
    <property type="component" value="Unassembled WGS sequence"/>
</dbReference>
<comment type="caution">
    <text evidence="2">The sequence shown here is derived from an EMBL/GenBank/DDBJ whole genome shotgun (WGS) entry which is preliminary data.</text>
</comment>
<dbReference type="EMBL" id="QEQF01000004">
    <property type="protein sequence ID" value="RDF10482.1"/>
    <property type="molecule type" value="Genomic_DNA"/>
</dbReference>
<evidence type="ECO:0000256" key="1">
    <source>
        <dbReference type="SAM" id="MobiDB-lite"/>
    </source>
</evidence>
<evidence type="ECO:0000313" key="3">
    <source>
        <dbReference type="Proteomes" id="UP000253945"/>
    </source>
</evidence>
<organism evidence="2 3">
    <name type="scientific">Haemophilus paraphrohaemolyticus</name>
    <dbReference type="NCBI Taxonomy" id="736"/>
    <lineage>
        <taxon>Bacteria</taxon>
        <taxon>Pseudomonadati</taxon>
        <taxon>Pseudomonadota</taxon>
        <taxon>Gammaproteobacteria</taxon>
        <taxon>Pasteurellales</taxon>
        <taxon>Pasteurellaceae</taxon>
        <taxon>Haemophilus</taxon>
    </lineage>
</organism>
<gene>
    <name evidence="2" type="ORF">DPV92_05660</name>
</gene>